<proteinExistence type="predicted"/>
<dbReference type="PANTHER" id="PTHR14237:SF19">
    <property type="entry name" value="MITOCHONDRIAL AMIDOXIME REDUCING COMPONENT 1"/>
    <property type="match status" value="1"/>
</dbReference>
<evidence type="ECO:0000256" key="1">
    <source>
        <dbReference type="SAM" id="Phobius"/>
    </source>
</evidence>
<dbReference type="Pfam" id="PF03473">
    <property type="entry name" value="MOSC"/>
    <property type="match status" value="1"/>
</dbReference>
<dbReference type="SUPFAM" id="SSF50800">
    <property type="entry name" value="PK beta-barrel domain-like"/>
    <property type="match status" value="1"/>
</dbReference>
<feature type="domain" description="MOSC" evidence="2">
    <location>
        <begin position="179"/>
        <end position="346"/>
    </location>
</feature>
<dbReference type="SUPFAM" id="SSF141673">
    <property type="entry name" value="MOSC N-terminal domain-like"/>
    <property type="match status" value="1"/>
</dbReference>
<dbReference type="EMBL" id="JAADJZ010000006">
    <property type="protein sequence ID" value="KAF2874445.1"/>
    <property type="molecule type" value="Genomic_DNA"/>
</dbReference>
<sequence length="360" mass="40112">MALSDATQGAIILSVFLLPILTYVFYTRAPASNPAGPLPPATEITKLFVYPVKSCHGISLPSVQLLPTGLDLDRQWMWVSYPDYEFLTIRNLAKMTLIRPSYNPSSDTLAITAPAPDTIDGKLEFSIPAHPTKEWLSNNTEVAAVNIWKQSTPAHVYSTTLTGLFNAFFGKEVRLVYKPPTSSEPRLLRSNGAKEILGRTASASFPDLMPILVGNESSINELNSRLQAAENLTLDVRRFRPNILVKGDKPWDEDRWKTLKIIPTTGATAWKLGTDTLSLDVTQRCARCRVPNVDPETAEEHKRQPWDTLMKYRRVDEGMKFKPCFGMLCVPRSGGKVDVGMRLEVTKVTDKHKIIIPGGF</sequence>
<feature type="transmembrane region" description="Helical" evidence="1">
    <location>
        <begin position="6"/>
        <end position="26"/>
    </location>
</feature>
<dbReference type="InterPro" id="IPR011037">
    <property type="entry name" value="Pyrv_Knase-like_insert_dom_sf"/>
</dbReference>
<protein>
    <submittedName>
        <fullName evidence="3">MOSC domain-containing protein</fullName>
    </submittedName>
</protein>
<comment type="caution">
    <text evidence="3">The sequence shown here is derived from an EMBL/GenBank/DDBJ whole genome shotgun (WGS) entry which is preliminary data.</text>
</comment>
<dbReference type="OrthoDB" id="17255at2759"/>
<dbReference type="InterPro" id="IPR005303">
    <property type="entry name" value="MOCOS_middle"/>
</dbReference>
<dbReference type="AlphaFoldDB" id="A0A7C8MTC4"/>
<gene>
    <name evidence="3" type="ORF">BDV95DRAFT_566193</name>
</gene>
<keyword evidence="4" id="KW-1185">Reference proteome</keyword>
<dbReference type="PANTHER" id="PTHR14237">
    <property type="entry name" value="MOLYBDOPTERIN COFACTOR SULFURASE MOSC"/>
    <property type="match status" value="1"/>
</dbReference>
<accession>A0A7C8MTC4</accession>
<dbReference type="GO" id="GO:0030170">
    <property type="term" value="F:pyridoxal phosphate binding"/>
    <property type="evidence" value="ECO:0007669"/>
    <property type="project" value="InterPro"/>
</dbReference>
<keyword evidence="1" id="KW-1133">Transmembrane helix</keyword>
<name>A0A7C8MTC4_9PLEO</name>
<dbReference type="Proteomes" id="UP000481861">
    <property type="component" value="Unassembled WGS sequence"/>
</dbReference>
<evidence type="ECO:0000313" key="3">
    <source>
        <dbReference type="EMBL" id="KAF2874445.1"/>
    </source>
</evidence>
<dbReference type="Pfam" id="PF03476">
    <property type="entry name" value="MOSC_N"/>
    <property type="match status" value="1"/>
</dbReference>
<evidence type="ECO:0000313" key="4">
    <source>
        <dbReference type="Proteomes" id="UP000481861"/>
    </source>
</evidence>
<dbReference type="PROSITE" id="PS51340">
    <property type="entry name" value="MOSC"/>
    <property type="match status" value="1"/>
</dbReference>
<keyword evidence="1" id="KW-0472">Membrane</keyword>
<reference evidence="3 4" key="1">
    <citation type="submission" date="2020-01" db="EMBL/GenBank/DDBJ databases">
        <authorList>
            <consortium name="DOE Joint Genome Institute"/>
            <person name="Haridas S."/>
            <person name="Albert R."/>
            <person name="Binder M."/>
            <person name="Bloem J."/>
            <person name="Labutti K."/>
            <person name="Salamov A."/>
            <person name="Andreopoulos B."/>
            <person name="Baker S.E."/>
            <person name="Barry K."/>
            <person name="Bills G."/>
            <person name="Bluhm B.H."/>
            <person name="Cannon C."/>
            <person name="Castanera R."/>
            <person name="Culley D.E."/>
            <person name="Daum C."/>
            <person name="Ezra D."/>
            <person name="Gonzalez J.B."/>
            <person name="Henrissat B."/>
            <person name="Kuo A."/>
            <person name="Liang C."/>
            <person name="Lipzen A."/>
            <person name="Lutzoni F."/>
            <person name="Magnuson J."/>
            <person name="Mondo S."/>
            <person name="Nolan M."/>
            <person name="Ohm R."/>
            <person name="Pangilinan J."/>
            <person name="Park H.-J.H."/>
            <person name="Ramirez L."/>
            <person name="Alfaro M."/>
            <person name="Sun H."/>
            <person name="Tritt A."/>
            <person name="Yoshinaga Y."/>
            <person name="Zwiers L.-H.L."/>
            <person name="Turgeon B.G."/>
            <person name="Goodwin S.B."/>
            <person name="Spatafora J.W."/>
            <person name="Crous P.W."/>
            <person name="Grigoriev I.V."/>
        </authorList>
    </citation>
    <scope>NUCLEOTIDE SEQUENCE [LARGE SCALE GENOMIC DNA]</scope>
    <source>
        <strain evidence="3 4">CBS 611.86</strain>
    </source>
</reference>
<keyword evidence="1" id="KW-0812">Transmembrane</keyword>
<dbReference type="InterPro" id="IPR005302">
    <property type="entry name" value="MoCF_Sase_C"/>
</dbReference>
<dbReference type="GO" id="GO:0003824">
    <property type="term" value="F:catalytic activity"/>
    <property type="evidence" value="ECO:0007669"/>
    <property type="project" value="InterPro"/>
</dbReference>
<evidence type="ECO:0000259" key="2">
    <source>
        <dbReference type="PROSITE" id="PS51340"/>
    </source>
</evidence>
<organism evidence="3 4">
    <name type="scientific">Massariosphaeria phaeospora</name>
    <dbReference type="NCBI Taxonomy" id="100035"/>
    <lineage>
        <taxon>Eukaryota</taxon>
        <taxon>Fungi</taxon>
        <taxon>Dikarya</taxon>
        <taxon>Ascomycota</taxon>
        <taxon>Pezizomycotina</taxon>
        <taxon>Dothideomycetes</taxon>
        <taxon>Pleosporomycetidae</taxon>
        <taxon>Pleosporales</taxon>
        <taxon>Pleosporales incertae sedis</taxon>
        <taxon>Massariosphaeria</taxon>
    </lineage>
</organism>
<dbReference type="GO" id="GO:0030151">
    <property type="term" value="F:molybdenum ion binding"/>
    <property type="evidence" value="ECO:0007669"/>
    <property type="project" value="InterPro"/>
</dbReference>